<name>A0A9D1G6R8_9FIRM</name>
<reference evidence="2" key="2">
    <citation type="journal article" date="2021" name="PeerJ">
        <title>Extensive microbial diversity within the chicken gut microbiome revealed by metagenomics and culture.</title>
        <authorList>
            <person name="Gilroy R."/>
            <person name="Ravi A."/>
            <person name="Getino M."/>
            <person name="Pursley I."/>
            <person name="Horton D.L."/>
            <person name="Alikhan N.F."/>
            <person name="Baker D."/>
            <person name="Gharbi K."/>
            <person name="Hall N."/>
            <person name="Watson M."/>
            <person name="Adriaenssens E.M."/>
            <person name="Foster-Nyarko E."/>
            <person name="Jarju S."/>
            <person name="Secka A."/>
            <person name="Antonio M."/>
            <person name="Oren A."/>
            <person name="Chaudhuri R.R."/>
            <person name="La Ragione R."/>
            <person name="Hildebrand F."/>
            <person name="Pallen M.J."/>
        </authorList>
    </citation>
    <scope>NUCLEOTIDE SEQUENCE</scope>
    <source>
        <strain evidence="2">ChiHecec3B27-6122</strain>
    </source>
</reference>
<organism evidence="2 3">
    <name type="scientific">Candidatus Scatomorpha pullistercoris</name>
    <dbReference type="NCBI Taxonomy" id="2840929"/>
    <lineage>
        <taxon>Bacteria</taxon>
        <taxon>Bacillati</taxon>
        <taxon>Bacillota</taxon>
        <taxon>Clostridia</taxon>
        <taxon>Eubacteriales</taxon>
        <taxon>Candidatus Scatomorpha</taxon>
    </lineage>
</organism>
<feature type="transmembrane region" description="Helical" evidence="1">
    <location>
        <begin position="138"/>
        <end position="156"/>
    </location>
</feature>
<keyword evidence="1" id="KW-0812">Transmembrane</keyword>
<protein>
    <submittedName>
        <fullName evidence="2">ABC-2 transporter permease</fullName>
    </submittedName>
</protein>
<feature type="transmembrane region" description="Helical" evidence="1">
    <location>
        <begin position="168"/>
        <end position="188"/>
    </location>
</feature>
<comment type="caution">
    <text evidence="2">The sequence shown here is derived from an EMBL/GenBank/DDBJ whole genome shotgun (WGS) entry which is preliminary data.</text>
</comment>
<dbReference type="AlphaFoldDB" id="A0A9D1G6R8"/>
<dbReference type="Pfam" id="PF13346">
    <property type="entry name" value="ABC2_membrane_5"/>
    <property type="match status" value="1"/>
</dbReference>
<accession>A0A9D1G6R8</accession>
<keyword evidence="1" id="KW-1133">Transmembrane helix</keyword>
<reference evidence="2" key="1">
    <citation type="submission" date="2020-10" db="EMBL/GenBank/DDBJ databases">
        <authorList>
            <person name="Gilroy R."/>
        </authorList>
    </citation>
    <scope>NUCLEOTIDE SEQUENCE</scope>
    <source>
        <strain evidence="2">ChiHecec3B27-6122</strain>
    </source>
</reference>
<keyword evidence="1" id="KW-0472">Membrane</keyword>
<feature type="non-terminal residue" evidence="2">
    <location>
        <position position="189"/>
    </location>
</feature>
<dbReference type="EMBL" id="DVJS01000236">
    <property type="protein sequence ID" value="HIS98176.1"/>
    <property type="molecule type" value="Genomic_DNA"/>
</dbReference>
<feature type="transmembrane region" description="Helical" evidence="1">
    <location>
        <begin position="78"/>
        <end position="102"/>
    </location>
</feature>
<dbReference type="Proteomes" id="UP000886876">
    <property type="component" value="Unassembled WGS sequence"/>
</dbReference>
<feature type="transmembrane region" description="Helical" evidence="1">
    <location>
        <begin position="35"/>
        <end position="57"/>
    </location>
</feature>
<evidence type="ECO:0000313" key="3">
    <source>
        <dbReference type="Proteomes" id="UP000886876"/>
    </source>
</evidence>
<gene>
    <name evidence="2" type="ORF">IAD42_09385</name>
</gene>
<feature type="transmembrane region" description="Helical" evidence="1">
    <location>
        <begin position="108"/>
        <end position="131"/>
    </location>
</feature>
<dbReference type="InterPro" id="IPR025699">
    <property type="entry name" value="ABC2_memb-like"/>
</dbReference>
<sequence length="189" mass="20200">MKAMIIKDMLCLRHQAKSVLLVLLVWLVISLTTASGLFFCALSIIYVIILPMATLSYDERAHWDSRALTMPVTRVQMVLSRYAVALLLGLGMLLLGAVVTLFTDGVGSLPLCLAFFMAGVFLLSLGMPLMLKLGVEKARILVALCYLLPFGLMLLAEQLGADVEGFLKGLAGAKAAATGAALVLLALCL</sequence>
<proteinExistence type="predicted"/>
<evidence type="ECO:0000313" key="2">
    <source>
        <dbReference type="EMBL" id="HIS98176.1"/>
    </source>
</evidence>
<feature type="transmembrane region" description="Helical" evidence="1">
    <location>
        <begin position="12"/>
        <end position="29"/>
    </location>
</feature>
<evidence type="ECO:0000256" key="1">
    <source>
        <dbReference type="SAM" id="Phobius"/>
    </source>
</evidence>